<sequence length="194" mass="21702">MISFVHGANVAIAHLQHEAALARPWTESARQAGRPFVVTDPNPPITYSDLYNAIGTLSVHPFRIIKVPPVLMLLLSHAVEIYTELPFKYPLLRRVLPELRGDIKHLKPGIFSICTHLIASDDEIRKSTSQGGLGYTGVLTTLEGMTLEILEWNREHVDDVKVKKTYTTSVSLAENIQKLWAVRSNSGRNLVPSW</sequence>
<protein>
    <submittedName>
        <fullName evidence="1">Uncharacterized protein</fullName>
    </submittedName>
</protein>
<comment type="caution">
    <text evidence="1">The sequence shown here is derived from an EMBL/GenBank/DDBJ whole genome shotgun (WGS) entry which is preliminary data.</text>
</comment>
<organism evidence="1 2">
    <name type="scientific">Daldinia eschscholtzii</name>
    <dbReference type="NCBI Taxonomy" id="292717"/>
    <lineage>
        <taxon>Eukaryota</taxon>
        <taxon>Fungi</taxon>
        <taxon>Dikarya</taxon>
        <taxon>Ascomycota</taxon>
        <taxon>Pezizomycotina</taxon>
        <taxon>Sordariomycetes</taxon>
        <taxon>Xylariomycetidae</taxon>
        <taxon>Xylariales</taxon>
        <taxon>Hypoxylaceae</taxon>
        <taxon>Daldinia</taxon>
    </lineage>
</organism>
<gene>
    <name evidence="1" type="ORF">Daesc_006017</name>
</gene>
<reference evidence="1 2" key="1">
    <citation type="journal article" date="2024" name="Front Chem Biol">
        <title>Unveiling the potential of Daldinia eschscholtzii MFLUCC 19-0629 through bioactivity and bioinformatics studies for enhanced sustainable agriculture production.</title>
        <authorList>
            <person name="Brooks S."/>
            <person name="Weaver J.A."/>
            <person name="Klomchit A."/>
            <person name="Alharthi S.A."/>
            <person name="Onlamun T."/>
            <person name="Nurani R."/>
            <person name="Vong T.K."/>
            <person name="Alberti F."/>
            <person name="Greco C."/>
        </authorList>
    </citation>
    <scope>NUCLEOTIDE SEQUENCE [LARGE SCALE GENOMIC DNA]</scope>
    <source>
        <strain evidence="1">MFLUCC 19-0629</strain>
    </source>
</reference>
<evidence type="ECO:0000313" key="2">
    <source>
        <dbReference type="Proteomes" id="UP001369815"/>
    </source>
</evidence>
<dbReference type="AlphaFoldDB" id="A0AAX6MNG0"/>
<dbReference type="EMBL" id="JBANMG010000005">
    <property type="protein sequence ID" value="KAK6953712.1"/>
    <property type="molecule type" value="Genomic_DNA"/>
</dbReference>
<evidence type="ECO:0000313" key="1">
    <source>
        <dbReference type="EMBL" id="KAK6953712.1"/>
    </source>
</evidence>
<keyword evidence="2" id="KW-1185">Reference proteome</keyword>
<proteinExistence type="predicted"/>
<name>A0AAX6MNG0_9PEZI</name>
<dbReference type="Proteomes" id="UP001369815">
    <property type="component" value="Unassembled WGS sequence"/>
</dbReference>
<accession>A0AAX6MNG0</accession>